<evidence type="ECO:0000313" key="9">
    <source>
        <dbReference type="EMBL" id="KAF1990444.1"/>
    </source>
</evidence>
<evidence type="ECO:0000256" key="5">
    <source>
        <dbReference type="ARBA" id="ARBA00037900"/>
    </source>
</evidence>
<comment type="similarity">
    <text evidence="1">Belongs to the isochorismatase family.</text>
</comment>
<dbReference type="OrthoDB" id="3341310at2759"/>
<dbReference type="CDD" id="cd01011">
    <property type="entry name" value="nicotinamidase"/>
    <property type="match status" value="1"/>
</dbReference>
<name>A0A6G1HBK4_9PEZI</name>
<keyword evidence="10" id="KW-1185">Reference proteome</keyword>
<evidence type="ECO:0000256" key="2">
    <source>
        <dbReference type="ARBA" id="ARBA00022642"/>
    </source>
</evidence>
<dbReference type="PANTHER" id="PTHR11080">
    <property type="entry name" value="PYRAZINAMIDASE/NICOTINAMIDASE"/>
    <property type="match status" value="1"/>
</dbReference>
<reference evidence="9" key="1">
    <citation type="journal article" date="2020" name="Stud. Mycol.">
        <title>101 Dothideomycetes genomes: a test case for predicting lifestyles and emergence of pathogens.</title>
        <authorList>
            <person name="Haridas S."/>
            <person name="Albert R."/>
            <person name="Binder M."/>
            <person name="Bloem J."/>
            <person name="Labutti K."/>
            <person name="Salamov A."/>
            <person name="Andreopoulos B."/>
            <person name="Baker S."/>
            <person name="Barry K."/>
            <person name="Bills G."/>
            <person name="Bluhm B."/>
            <person name="Cannon C."/>
            <person name="Castanera R."/>
            <person name="Culley D."/>
            <person name="Daum C."/>
            <person name="Ezra D."/>
            <person name="Gonzalez J."/>
            <person name="Henrissat B."/>
            <person name="Kuo A."/>
            <person name="Liang C."/>
            <person name="Lipzen A."/>
            <person name="Lutzoni F."/>
            <person name="Magnuson J."/>
            <person name="Mondo S."/>
            <person name="Nolan M."/>
            <person name="Ohm R."/>
            <person name="Pangilinan J."/>
            <person name="Park H.-J."/>
            <person name="Ramirez L."/>
            <person name="Alfaro M."/>
            <person name="Sun H."/>
            <person name="Tritt A."/>
            <person name="Yoshinaga Y."/>
            <person name="Zwiers L.-H."/>
            <person name="Turgeon B."/>
            <person name="Goodwin S."/>
            <person name="Spatafora J."/>
            <person name="Crous P."/>
            <person name="Grigoriev I."/>
        </authorList>
    </citation>
    <scope>NUCLEOTIDE SEQUENCE</scope>
    <source>
        <strain evidence="9">CBS 113979</strain>
    </source>
</reference>
<keyword evidence="2" id="KW-0662">Pyridine nucleotide biosynthesis</keyword>
<keyword evidence="3" id="KW-0479">Metal-binding</keyword>
<comment type="pathway">
    <text evidence="5">Cofactor biosynthesis; nicotinate biosynthesis; nicotinate from nicotinamide: step 1/1.</text>
</comment>
<proteinExistence type="inferred from homology"/>
<dbReference type="AlphaFoldDB" id="A0A6G1HBK4"/>
<evidence type="ECO:0000256" key="1">
    <source>
        <dbReference type="ARBA" id="ARBA00006336"/>
    </source>
</evidence>
<dbReference type="EMBL" id="ML977142">
    <property type="protein sequence ID" value="KAF1990444.1"/>
    <property type="molecule type" value="Genomic_DNA"/>
</dbReference>
<organism evidence="9 10">
    <name type="scientific">Aulographum hederae CBS 113979</name>
    <dbReference type="NCBI Taxonomy" id="1176131"/>
    <lineage>
        <taxon>Eukaryota</taxon>
        <taxon>Fungi</taxon>
        <taxon>Dikarya</taxon>
        <taxon>Ascomycota</taxon>
        <taxon>Pezizomycotina</taxon>
        <taxon>Dothideomycetes</taxon>
        <taxon>Pleosporomycetidae</taxon>
        <taxon>Aulographales</taxon>
        <taxon>Aulographaceae</taxon>
    </lineage>
</organism>
<dbReference type="InterPro" id="IPR052347">
    <property type="entry name" value="Isochorismatase_Nicotinamidase"/>
</dbReference>
<dbReference type="GO" id="GO:0046872">
    <property type="term" value="F:metal ion binding"/>
    <property type="evidence" value="ECO:0007669"/>
    <property type="project" value="UniProtKB-KW"/>
</dbReference>
<accession>A0A6G1HBK4</accession>
<dbReference type="EC" id="3.5.1.19" evidence="6"/>
<dbReference type="GO" id="GO:0008936">
    <property type="term" value="F:nicotinamidase activity"/>
    <property type="evidence" value="ECO:0007669"/>
    <property type="project" value="UniProtKB-EC"/>
</dbReference>
<dbReference type="InterPro" id="IPR036380">
    <property type="entry name" value="Isochorismatase-like_sf"/>
</dbReference>
<evidence type="ECO:0000259" key="8">
    <source>
        <dbReference type="Pfam" id="PF00857"/>
    </source>
</evidence>
<sequence>MPPPSPFKPALIVVDMQEDFCPPNGSLAVPEGRDIIPLLNTLLTLPFHLKIATKDFHPPNHISFASNHPPPNNIPFASTITIGNPSNPSETETTRLWPVHCVQGTPGASLVPSLALDKLDRIVEKGQDPLVEMYSAFSAPFSDPRLSSCDSGLAEILRKEGVSHVYVCGLAFDYCVKFTALDAAREGFETVVVGEATRVVDKEGWEGVVEELKGNGVRVVAADGEEVGWVKGSDG</sequence>
<evidence type="ECO:0000313" key="10">
    <source>
        <dbReference type="Proteomes" id="UP000800041"/>
    </source>
</evidence>
<dbReference type="Pfam" id="PF00857">
    <property type="entry name" value="Isochorismatase"/>
    <property type="match status" value="1"/>
</dbReference>
<evidence type="ECO:0000256" key="3">
    <source>
        <dbReference type="ARBA" id="ARBA00022723"/>
    </source>
</evidence>
<evidence type="ECO:0000256" key="7">
    <source>
        <dbReference type="ARBA" id="ARBA00043224"/>
    </source>
</evidence>
<evidence type="ECO:0000256" key="6">
    <source>
        <dbReference type="ARBA" id="ARBA00039017"/>
    </source>
</evidence>
<dbReference type="PANTHER" id="PTHR11080:SF2">
    <property type="entry name" value="LD05707P"/>
    <property type="match status" value="1"/>
</dbReference>
<dbReference type="GO" id="GO:0019363">
    <property type="term" value="P:pyridine nucleotide biosynthetic process"/>
    <property type="evidence" value="ECO:0007669"/>
    <property type="project" value="UniProtKB-KW"/>
</dbReference>
<gene>
    <name evidence="9" type="ORF">K402DRAFT_325191</name>
</gene>
<keyword evidence="4 9" id="KW-0378">Hydrolase</keyword>
<protein>
    <recommendedName>
        <fullName evidence="6">nicotinamidase</fullName>
        <ecNumber evidence="6">3.5.1.19</ecNumber>
    </recommendedName>
    <alternativeName>
        <fullName evidence="7">Nicotinamide deamidase</fullName>
    </alternativeName>
</protein>
<dbReference type="Proteomes" id="UP000800041">
    <property type="component" value="Unassembled WGS sequence"/>
</dbReference>
<feature type="domain" description="Isochorismatase-like" evidence="8">
    <location>
        <begin position="10"/>
        <end position="222"/>
    </location>
</feature>
<dbReference type="InterPro" id="IPR000868">
    <property type="entry name" value="Isochorismatase-like_dom"/>
</dbReference>
<dbReference type="SUPFAM" id="SSF52499">
    <property type="entry name" value="Isochorismatase-like hydrolases"/>
    <property type="match status" value="1"/>
</dbReference>
<evidence type="ECO:0000256" key="4">
    <source>
        <dbReference type="ARBA" id="ARBA00022801"/>
    </source>
</evidence>
<dbReference type="Gene3D" id="3.40.50.850">
    <property type="entry name" value="Isochorismatase-like"/>
    <property type="match status" value="1"/>
</dbReference>